<name>A0A4R1Q5J2_9FIRM</name>
<dbReference type="AlphaFoldDB" id="A0A4R1Q5J2"/>
<comment type="caution">
    <text evidence="2">The sequence shown here is derived from an EMBL/GenBank/DDBJ whole genome shotgun (WGS) entry which is preliminary data.</text>
</comment>
<sequence>MSKKIVVLAAFLLTVFCSRAALASDVQITNKAGFDFYEVHFAPANSANWGEDVLNMNVILNNETVTVHWDKGDQDLYNLMVIDEQGHKFYWSKLNLKEVSRITLKPESHADLQ</sequence>
<proteinExistence type="predicted"/>
<keyword evidence="3" id="KW-1185">Reference proteome</keyword>
<keyword evidence="1" id="KW-0732">Signal</keyword>
<organism evidence="2 3">
    <name type="scientific">Anaerospora hongkongensis</name>
    <dbReference type="NCBI Taxonomy" id="244830"/>
    <lineage>
        <taxon>Bacteria</taxon>
        <taxon>Bacillati</taxon>
        <taxon>Bacillota</taxon>
        <taxon>Negativicutes</taxon>
        <taxon>Selenomonadales</taxon>
        <taxon>Sporomusaceae</taxon>
        <taxon>Anaerospora</taxon>
    </lineage>
</organism>
<protein>
    <submittedName>
        <fullName evidence="2">Uncharacterized protein</fullName>
    </submittedName>
</protein>
<evidence type="ECO:0000256" key="1">
    <source>
        <dbReference type="SAM" id="SignalP"/>
    </source>
</evidence>
<evidence type="ECO:0000313" key="2">
    <source>
        <dbReference type="EMBL" id="TCL39826.1"/>
    </source>
</evidence>
<gene>
    <name evidence="2" type="ORF">EV210_10121</name>
</gene>
<reference evidence="2 3" key="1">
    <citation type="submission" date="2019-03" db="EMBL/GenBank/DDBJ databases">
        <title>Genomic Encyclopedia of Type Strains, Phase IV (KMG-IV): sequencing the most valuable type-strain genomes for metagenomic binning, comparative biology and taxonomic classification.</title>
        <authorList>
            <person name="Goeker M."/>
        </authorList>
    </citation>
    <scope>NUCLEOTIDE SEQUENCE [LARGE SCALE GENOMIC DNA]</scope>
    <source>
        <strain evidence="2 3">DSM 15969</strain>
    </source>
</reference>
<dbReference type="EMBL" id="SLUI01000001">
    <property type="protein sequence ID" value="TCL39826.1"/>
    <property type="molecule type" value="Genomic_DNA"/>
</dbReference>
<accession>A0A4R1Q5J2</accession>
<feature type="signal peptide" evidence="1">
    <location>
        <begin position="1"/>
        <end position="23"/>
    </location>
</feature>
<dbReference type="Proteomes" id="UP000295063">
    <property type="component" value="Unassembled WGS sequence"/>
</dbReference>
<feature type="chain" id="PRO_5020187676" evidence="1">
    <location>
        <begin position="24"/>
        <end position="113"/>
    </location>
</feature>
<dbReference type="RefSeq" id="WP_132073772.1">
    <property type="nucleotide sequence ID" value="NZ_SLUI01000001.1"/>
</dbReference>
<evidence type="ECO:0000313" key="3">
    <source>
        <dbReference type="Proteomes" id="UP000295063"/>
    </source>
</evidence>
<dbReference type="OrthoDB" id="6898737at2"/>